<dbReference type="EMBL" id="LXQA010378671">
    <property type="protein sequence ID" value="MCI47896.1"/>
    <property type="molecule type" value="Genomic_DNA"/>
</dbReference>
<dbReference type="AlphaFoldDB" id="A0A392SJ56"/>
<reference evidence="1 2" key="1">
    <citation type="journal article" date="2018" name="Front. Plant Sci.">
        <title>Red Clover (Trifolium pratense) and Zigzag Clover (T. medium) - A Picture of Genomic Similarities and Differences.</title>
        <authorList>
            <person name="Dluhosova J."/>
            <person name="Istvanek J."/>
            <person name="Nedelnik J."/>
            <person name="Repkova J."/>
        </authorList>
    </citation>
    <scope>NUCLEOTIDE SEQUENCE [LARGE SCALE GENOMIC DNA]</scope>
    <source>
        <strain evidence="2">cv. 10/8</strain>
        <tissue evidence="1">Leaf</tissue>
    </source>
</reference>
<accession>A0A392SJ56</accession>
<protein>
    <submittedName>
        <fullName evidence="1">Uncharacterized protein</fullName>
    </submittedName>
</protein>
<comment type="caution">
    <text evidence="1">The sequence shown here is derived from an EMBL/GenBank/DDBJ whole genome shotgun (WGS) entry which is preliminary data.</text>
</comment>
<name>A0A392SJ56_9FABA</name>
<proteinExistence type="predicted"/>
<organism evidence="1 2">
    <name type="scientific">Trifolium medium</name>
    <dbReference type="NCBI Taxonomy" id="97028"/>
    <lineage>
        <taxon>Eukaryota</taxon>
        <taxon>Viridiplantae</taxon>
        <taxon>Streptophyta</taxon>
        <taxon>Embryophyta</taxon>
        <taxon>Tracheophyta</taxon>
        <taxon>Spermatophyta</taxon>
        <taxon>Magnoliopsida</taxon>
        <taxon>eudicotyledons</taxon>
        <taxon>Gunneridae</taxon>
        <taxon>Pentapetalae</taxon>
        <taxon>rosids</taxon>
        <taxon>fabids</taxon>
        <taxon>Fabales</taxon>
        <taxon>Fabaceae</taxon>
        <taxon>Papilionoideae</taxon>
        <taxon>50 kb inversion clade</taxon>
        <taxon>NPAAA clade</taxon>
        <taxon>Hologalegina</taxon>
        <taxon>IRL clade</taxon>
        <taxon>Trifolieae</taxon>
        <taxon>Trifolium</taxon>
    </lineage>
</organism>
<evidence type="ECO:0000313" key="2">
    <source>
        <dbReference type="Proteomes" id="UP000265520"/>
    </source>
</evidence>
<keyword evidence="2" id="KW-1185">Reference proteome</keyword>
<evidence type="ECO:0000313" key="1">
    <source>
        <dbReference type="EMBL" id="MCI47896.1"/>
    </source>
</evidence>
<sequence length="69" mass="8026">MLQHLAQHPPKHELVCNYTSTLPAIEELLPSVSQRFCVRDLYNNFRKKFPGKKLKKLMWQAANATYPNA</sequence>
<dbReference type="Proteomes" id="UP000265520">
    <property type="component" value="Unassembled WGS sequence"/>
</dbReference>